<feature type="region of interest" description="Disordered" evidence="1">
    <location>
        <begin position="1"/>
        <end position="36"/>
    </location>
</feature>
<sequence length="81" mass="9195">MVSRQSWHCLPKEAQGKGIASPLDMGAPMGRRSFPSSMDKAKAVALARLHDIFDPNYEPWEELHDDWDHSESEDMETIHSS</sequence>
<keyword evidence="3" id="KW-1185">Reference proteome</keyword>
<evidence type="ECO:0000313" key="3">
    <source>
        <dbReference type="Proteomes" id="UP000823749"/>
    </source>
</evidence>
<reference evidence="2 3" key="1">
    <citation type="submission" date="2020-08" db="EMBL/GenBank/DDBJ databases">
        <title>Plant Genome Project.</title>
        <authorList>
            <person name="Zhang R.-G."/>
        </authorList>
    </citation>
    <scope>NUCLEOTIDE SEQUENCE [LARGE SCALE GENOMIC DNA]</scope>
    <source>
        <strain evidence="2">WSP0</strain>
        <tissue evidence="2">Leaf</tissue>
    </source>
</reference>
<evidence type="ECO:0000313" key="2">
    <source>
        <dbReference type="EMBL" id="KAG5516212.1"/>
    </source>
</evidence>
<organism evidence="2 3">
    <name type="scientific">Rhododendron griersonianum</name>
    <dbReference type="NCBI Taxonomy" id="479676"/>
    <lineage>
        <taxon>Eukaryota</taxon>
        <taxon>Viridiplantae</taxon>
        <taxon>Streptophyta</taxon>
        <taxon>Embryophyta</taxon>
        <taxon>Tracheophyta</taxon>
        <taxon>Spermatophyta</taxon>
        <taxon>Magnoliopsida</taxon>
        <taxon>eudicotyledons</taxon>
        <taxon>Gunneridae</taxon>
        <taxon>Pentapetalae</taxon>
        <taxon>asterids</taxon>
        <taxon>Ericales</taxon>
        <taxon>Ericaceae</taxon>
        <taxon>Ericoideae</taxon>
        <taxon>Rhodoreae</taxon>
        <taxon>Rhododendron</taxon>
    </lineage>
</organism>
<comment type="caution">
    <text evidence="2">The sequence shown here is derived from an EMBL/GenBank/DDBJ whole genome shotgun (WGS) entry which is preliminary data.</text>
</comment>
<accession>A0AAV6HT76</accession>
<dbReference type="AlphaFoldDB" id="A0AAV6HT76"/>
<evidence type="ECO:0000256" key="1">
    <source>
        <dbReference type="SAM" id="MobiDB-lite"/>
    </source>
</evidence>
<protein>
    <submittedName>
        <fullName evidence="2">Uncharacterized protein</fullName>
    </submittedName>
</protein>
<proteinExistence type="predicted"/>
<dbReference type="Proteomes" id="UP000823749">
    <property type="component" value="Chromosome 13"/>
</dbReference>
<name>A0AAV6HT76_9ERIC</name>
<dbReference type="EMBL" id="JACTNZ010000013">
    <property type="protein sequence ID" value="KAG5516212.1"/>
    <property type="molecule type" value="Genomic_DNA"/>
</dbReference>
<gene>
    <name evidence="2" type="ORF">RHGRI_037046</name>
</gene>